<dbReference type="HOGENOM" id="CLU_1354371_0_0_1"/>
<evidence type="ECO:0000313" key="2">
    <source>
        <dbReference type="Proteomes" id="UP000030641"/>
    </source>
</evidence>
<dbReference type="Proteomes" id="UP000030641">
    <property type="component" value="Unassembled WGS sequence"/>
</dbReference>
<dbReference type="GeneID" id="25364616"/>
<name>A0A074Y3N2_AURSE</name>
<proteinExistence type="predicted"/>
<evidence type="ECO:0000313" key="1">
    <source>
        <dbReference type="EMBL" id="KEQ92403.1"/>
    </source>
</evidence>
<dbReference type="EMBL" id="KL584771">
    <property type="protein sequence ID" value="KEQ92403.1"/>
    <property type="molecule type" value="Genomic_DNA"/>
</dbReference>
<sequence length="202" mass="23697">MDIPTSEHGVEGLEFIDFEPQAAQNIYKRFPPKGEEFIYDILDYATGETYRLSREPIGKIPPEEAMKVLGLNKEYRDAILDPEYKSVFETQSLHYWVNDTLTTNYYTLADICDKGNGTYTFEESKRLRESLEHRPLHLPGHIVLYKPILAYNYAIIMMNNESNTSIDILRLASHRQEDQVLHREDFSRKGMDQSYIYFTPER</sequence>
<protein>
    <submittedName>
        <fullName evidence="1">Uncharacterized protein</fullName>
    </submittedName>
</protein>
<dbReference type="RefSeq" id="XP_013340799.1">
    <property type="nucleotide sequence ID" value="XM_013485345.1"/>
</dbReference>
<organism evidence="1 2">
    <name type="scientific">Aureobasidium subglaciale (strain EXF-2481)</name>
    <name type="common">Aureobasidium pullulans var. subglaciale</name>
    <dbReference type="NCBI Taxonomy" id="1043005"/>
    <lineage>
        <taxon>Eukaryota</taxon>
        <taxon>Fungi</taxon>
        <taxon>Dikarya</taxon>
        <taxon>Ascomycota</taxon>
        <taxon>Pezizomycotina</taxon>
        <taxon>Dothideomycetes</taxon>
        <taxon>Dothideomycetidae</taxon>
        <taxon>Dothideales</taxon>
        <taxon>Saccotheciaceae</taxon>
        <taxon>Aureobasidium</taxon>
    </lineage>
</organism>
<dbReference type="OrthoDB" id="3762912at2759"/>
<gene>
    <name evidence="1" type="ORF">AUEXF2481DRAFT_32310</name>
</gene>
<dbReference type="AlphaFoldDB" id="A0A074Y3N2"/>
<keyword evidence="2" id="KW-1185">Reference proteome</keyword>
<accession>A0A074Y3N2</accession>
<dbReference type="STRING" id="1043005.A0A074Y3N2"/>
<reference evidence="1 2" key="1">
    <citation type="journal article" date="2014" name="BMC Genomics">
        <title>Genome sequencing of four Aureobasidium pullulans varieties: biotechnological potential, stress tolerance, and description of new species.</title>
        <authorList>
            <person name="Gostin Ar C."/>
            <person name="Ohm R.A."/>
            <person name="Kogej T."/>
            <person name="Sonjak S."/>
            <person name="Turk M."/>
            <person name="Zajc J."/>
            <person name="Zalar P."/>
            <person name="Grube M."/>
            <person name="Sun H."/>
            <person name="Han J."/>
            <person name="Sharma A."/>
            <person name="Chiniquy J."/>
            <person name="Ngan C.Y."/>
            <person name="Lipzen A."/>
            <person name="Barry K."/>
            <person name="Grigoriev I.V."/>
            <person name="Gunde-Cimerman N."/>
        </authorList>
    </citation>
    <scope>NUCLEOTIDE SEQUENCE [LARGE SCALE GENOMIC DNA]</scope>
    <source>
        <strain evidence="1 2">EXF-2481</strain>
    </source>
</reference>
<dbReference type="InParanoid" id="A0A074Y3N2"/>